<sequence length="139" mass="14430">MVVVGLDGSDSSWRAAAYAVGLARRQRALLVVLHVLPVHVVAGLAGVSWMAGDCDRVAAARLSERMAEGLGCMAEARSLRWEFTVLPPGAAVAGITEVATARRADTVVVGASVRLLHRLGGAVGARLVTAGRWPVVVVP</sequence>
<reference evidence="3 4" key="1">
    <citation type="submission" date="2023-12" db="EMBL/GenBank/DDBJ databases">
        <title>Streptomyces sp. V4-01.</title>
        <authorList>
            <person name="Somphong A."/>
            <person name="Phongsopitanun W."/>
        </authorList>
    </citation>
    <scope>NUCLEOTIDE SEQUENCE [LARGE SCALE GENOMIC DNA]</scope>
    <source>
        <strain evidence="3 4">V4-01</strain>
    </source>
</reference>
<protein>
    <submittedName>
        <fullName evidence="3">Universal stress protein</fullName>
    </submittedName>
</protein>
<evidence type="ECO:0000313" key="3">
    <source>
        <dbReference type="EMBL" id="MEE4541143.1"/>
    </source>
</evidence>
<evidence type="ECO:0000313" key="4">
    <source>
        <dbReference type="Proteomes" id="UP001344658"/>
    </source>
</evidence>
<gene>
    <name evidence="3" type="ORF">V2S66_04065</name>
</gene>
<evidence type="ECO:0000256" key="1">
    <source>
        <dbReference type="SAM" id="Phobius"/>
    </source>
</evidence>
<dbReference type="EMBL" id="JAZEWV010000002">
    <property type="protein sequence ID" value="MEE4541143.1"/>
    <property type="molecule type" value="Genomic_DNA"/>
</dbReference>
<feature type="domain" description="UspA" evidence="2">
    <location>
        <begin position="2"/>
        <end position="139"/>
    </location>
</feature>
<keyword evidence="1" id="KW-0812">Transmembrane</keyword>
<feature type="transmembrane region" description="Helical" evidence="1">
    <location>
        <begin position="28"/>
        <end position="51"/>
    </location>
</feature>
<comment type="caution">
    <text evidence="3">The sequence shown here is derived from an EMBL/GenBank/DDBJ whole genome shotgun (WGS) entry which is preliminary data.</text>
</comment>
<dbReference type="SUPFAM" id="SSF52402">
    <property type="entry name" value="Adenine nucleotide alpha hydrolases-like"/>
    <property type="match status" value="1"/>
</dbReference>
<dbReference type="Gene3D" id="3.40.50.620">
    <property type="entry name" value="HUPs"/>
    <property type="match status" value="1"/>
</dbReference>
<proteinExistence type="predicted"/>
<accession>A0ABU7P5Q8</accession>
<organism evidence="3 4">
    <name type="scientific">Actinacidiphila polyblastidii</name>
    <dbReference type="NCBI Taxonomy" id="3110430"/>
    <lineage>
        <taxon>Bacteria</taxon>
        <taxon>Bacillati</taxon>
        <taxon>Actinomycetota</taxon>
        <taxon>Actinomycetes</taxon>
        <taxon>Kitasatosporales</taxon>
        <taxon>Streptomycetaceae</taxon>
        <taxon>Actinacidiphila</taxon>
    </lineage>
</organism>
<dbReference type="RefSeq" id="WP_330793026.1">
    <property type="nucleotide sequence ID" value="NZ_JAZEWV010000002.1"/>
</dbReference>
<dbReference type="InterPro" id="IPR006016">
    <property type="entry name" value="UspA"/>
</dbReference>
<evidence type="ECO:0000259" key="2">
    <source>
        <dbReference type="Pfam" id="PF00582"/>
    </source>
</evidence>
<dbReference type="Pfam" id="PF00582">
    <property type="entry name" value="Usp"/>
    <property type="match status" value="1"/>
</dbReference>
<dbReference type="Proteomes" id="UP001344658">
    <property type="component" value="Unassembled WGS sequence"/>
</dbReference>
<dbReference type="InterPro" id="IPR014729">
    <property type="entry name" value="Rossmann-like_a/b/a_fold"/>
</dbReference>
<name>A0ABU7P5Q8_9ACTN</name>
<keyword evidence="4" id="KW-1185">Reference proteome</keyword>
<keyword evidence="1" id="KW-1133">Transmembrane helix</keyword>
<keyword evidence="1" id="KW-0472">Membrane</keyword>